<organism evidence="2 3">
    <name type="scientific">Brachionus calyciflorus</name>
    <dbReference type="NCBI Taxonomy" id="104777"/>
    <lineage>
        <taxon>Eukaryota</taxon>
        <taxon>Metazoa</taxon>
        <taxon>Spiralia</taxon>
        <taxon>Gnathifera</taxon>
        <taxon>Rotifera</taxon>
        <taxon>Eurotatoria</taxon>
        <taxon>Monogononta</taxon>
        <taxon>Pseudotrocha</taxon>
        <taxon>Ploima</taxon>
        <taxon>Brachionidae</taxon>
        <taxon>Brachionus</taxon>
    </lineage>
</organism>
<feature type="domain" description="Helitron helicase-like" evidence="1">
    <location>
        <begin position="192"/>
        <end position="373"/>
    </location>
</feature>
<dbReference type="EMBL" id="CAJNOC010001772">
    <property type="protein sequence ID" value="CAF0889926.1"/>
    <property type="molecule type" value="Genomic_DNA"/>
</dbReference>
<dbReference type="AlphaFoldDB" id="A0A813YU99"/>
<dbReference type="OrthoDB" id="1728974at2759"/>
<accession>A0A813YU99</accession>
<reference evidence="2" key="1">
    <citation type="submission" date="2021-02" db="EMBL/GenBank/DDBJ databases">
        <authorList>
            <person name="Nowell W R."/>
        </authorList>
    </citation>
    <scope>NUCLEOTIDE SEQUENCE</scope>
    <source>
        <strain evidence="2">Ploen Becks lab</strain>
    </source>
</reference>
<proteinExistence type="predicted"/>
<dbReference type="Proteomes" id="UP000663879">
    <property type="component" value="Unassembled WGS sequence"/>
</dbReference>
<sequence>NQVDYRTVIPGNFSQEVVINKLDQRQPVNGRRFNRNWNFCNKPVHVCRKRLMESKNKLNEQRRVRFDLNRNLQYVQNNYRQTYNHRPLSTIKKAKEPNKRLNASKNKLYNLPTAQEVAALITNEDNKVVTSDLVVHHKDGNIQRVDEKYGFSDPLHYVLMLPREESENLDNSNLDKNSELAEKTKFVTAMQYYAYQIHDRENSSLNLFGRLFHQYIVEQYAGKVEAGRLNYLFFNQKSIRAELYQGMLDSLNSDTPTNPENVGKKIILSSSFSGSPRRMHQLYQDAMSVVRAFGKPDLIITMTCNPKWPEIQKEILESQTPNERPDIFVRIFRIKLKILIEDLTKNHILGRVIAHIYVIEFQKRGLPHAHILIILHPADKIKTIEQVNQIVSAEIPDKEKHPNLYRIVKFCMIHGSCGPDFPNAPCMFNGVCSKCFPKDFSEETVLSNNTYPIYKRSSKNPENQWTVSFCPYLSIKFDCHINVEVCNAVTAVKYLYRGHDKSLVSINSENENEKQSSTEIDQYLDMRYVSACESIWRMFHFSLNSQNPKTIRLPVHLKNKRICYYDSNKKIEEIIEANSDSELTAFFELNKTNYKARDFLYYQMPNSKKIDTIVQVLDFDEAYLINFEDYHHPNSTLANDESEFDIELLKNEFETNSNLFNDDHFRFLMQLSATS</sequence>
<keyword evidence="3" id="KW-1185">Reference proteome</keyword>
<dbReference type="PANTHER" id="PTHR45786">
    <property type="entry name" value="DNA BINDING PROTEIN-LIKE"/>
    <property type="match status" value="1"/>
</dbReference>
<evidence type="ECO:0000259" key="1">
    <source>
        <dbReference type="Pfam" id="PF14214"/>
    </source>
</evidence>
<evidence type="ECO:0000313" key="2">
    <source>
        <dbReference type="EMBL" id="CAF0889926.1"/>
    </source>
</evidence>
<evidence type="ECO:0000313" key="3">
    <source>
        <dbReference type="Proteomes" id="UP000663879"/>
    </source>
</evidence>
<gene>
    <name evidence="2" type="ORF">OXX778_LOCUS10855</name>
</gene>
<protein>
    <recommendedName>
        <fullName evidence="1">Helitron helicase-like domain-containing protein</fullName>
    </recommendedName>
</protein>
<dbReference type="PANTHER" id="PTHR45786:SF74">
    <property type="entry name" value="ATP-DEPENDENT DNA HELICASE"/>
    <property type="match status" value="1"/>
</dbReference>
<comment type="caution">
    <text evidence="2">The sequence shown here is derived from an EMBL/GenBank/DDBJ whole genome shotgun (WGS) entry which is preliminary data.</text>
</comment>
<name>A0A813YU99_9BILA</name>
<feature type="non-terminal residue" evidence="2">
    <location>
        <position position="1"/>
    </location>
</feature>
<dbReference type="InterPro" id="IPR025476">
    <property type="entry name" value="Helitron_helicase-like"/>
</dbReference>
<dbReference type="Pfam" id="PF14214">
    <property type="entry name" value="Helitron_like_N"/>
    <property type="match status" value="1"/>
</dbReference>